<comment type="caution">
    <text evidence="10">The sequence shown here is derived from an EMBL/GenBank/DDBJ whole genome shotgun (WGS) entry which is preliminary data.</text>
</comment>
<protein>
    <submittedName>
        <fullName evidence="10">Sugar ABC transporter ATP-binding protein</fullName>
    </submittedName>
</protein>
<dbReference type="InterPro" id="IPR017871">
    <property type="entry name" value="ABC_transporter-like_CS"/>
</dbReference>
<evidence type="ECO:0000256" key="1">
    <source>
        <dbReference type="ARBA" id="ARBA00004202"/>
    </source>
</evidence>
<dbReference type="PROSITE" id="PS50893">
    <property type="entry name" value="ABC_TRANSPORTER_2"/>
    <property type="match status" value="2"/>
</dbReference>
<dbReference type="CDD" id="cd03216">
    <property type="entry name" value="ABC_Carb_Monos_I"/>
    <property type="match status" value="1"/>
</dbReference>
<dbReference type="Pfam" id="PF00005">
    <property type="entry name" value="ABC_tran"/>
    <property type="match status" value="2"/>
</dbReference>
<dbReference type="OrthoDB" id="3311037at2"/>
<dbReference type="GO" id="GO:0016887">
    <property type="term" value="F:ATP hydrolysis activity"/>
    <property type="evidence" value="ECO:0007669"/>
    <property type="project" value="InterPro"/>
</dbReference>
<evidence type="ECO:0000256" key="5">
    <source>
        <dbReference type="ARBA" id="ARBA00022741"/>
    </source>
</evidence>
<evidence type="ECO:0000259" key="9">
    <source>
        <dbReference type="PROSITE" id="PS50893"/>
    </source>
</evidence>
<dbReference type="CDD" id="cd03215">
    <property type="entry name" value="ABC_Carb_Monos_II"/>
    <property type="match status" value="1"/>
</dbReference>
<dbReference type="EMBL" id="SDWT01000001">
    <property type="protein sequence ID" value="RYB95682.1"/>
    <property type="molecule type" value="Genomic_DNA"/>
</dbReference>
<dbReference type="Gene3D" id="3.40.50.300">
    <property type="entry name" value="P-loop containing nucleotide triphosphate hydrolases"/>
    <property type="match status" value="2"/>
</dbReference>
<keyword evidence="6 10" id="KW-0067">ATP-binding</keyword>
<evidence type="ECO:0000313" key="11">
    <source>
        <dbReference type="Proteomes" id="UP000294071"/>
    </source>
</evidence>
<evidence type="ECO:0000256" key="6">
    <source>
        <dbReference type="ARBA" id="ARBA00022840"/>
    </source>
</evidence>
<proteinExistence type="predicted"/>
<keyword evidence="7" id="KW-1278">Translocase</keyword>
<dbReference type="SMART" id="SM00382">
    <property type="entry name" value="AAA"/>
    <property type="match status" value="2"/>
</dbReference>
<keyword evidence="4" id="KW-0677">Repeat</keyword>
<dbReference type="SUPFAM" id="SSF52540">
    <property type="entry name" value="P-loop containing nucleoside triphosphate hydrolases"/>
    <property type="match status" value="2"/>
</dbReference>
<dbReference type="PROSITE" id="PS00211">
    <property type="entry name" value="ABC_TRANSPORTER_1"/>
    <property type="match status" value="1"/>
</dbReference>
<dbReference type="AlphaFoldDB" id="A0A4V1RLG3"/>
<dbReference type="GO" id="GO:0005886">
    <property type="term" value="C:plasma membrane"/>
    <property type="evidence" value="ECO:0007669"/>
    <property type="project" value="UniProtKB-SubCell"/>
</dbReference>
<dbReference type="GO" id="GO:0005524">
    <property type="term" value="F:ATP binding"/>
    <property type="evidence" value="ECO:0007669"/>
    <property type="project" value="UniProtKB-KW"/>
</dbReference>
<name>A0A4V1RLG3_9ACTN</name>
<dbReference type="FunFam" id="3.40.50.300:FF:000127">
    <property type="entry name" value="Ribose import ATP-binding protein RbsA"/>
    <property type="match status" value="1"/>
</dbReference>
<keyword evidence="3" id="KW-1003">Cell membrane</keyword>
<dbReference type="InterPro" id="IPR050107">
    <property type="entry name" value="ABC_carbohydrate_import_ATPase"/>
</dbReference>
<feature type="domain" description="ABC transporter" evidence="9">
    <location>
        <begin position="247"/>
        <end position="486"/>
    </location>
</feature>
<organism evidence="10 11">
    <name type="scientific">Nocardioides oleivorans</name>
    <dbReference type="NCBI Taxonomy" id="273676"/>
    <lineage>
        <taxon>Bacteria</taxon>
        <taxon>Bacillati</taxon>
        <taxon>Actinomycetota</taxon>
        <taxon>Actinomycetes</taxon>
        <taxon>Propionibacteriales</taxon>
        <taxon>Nocardioidaceae</taxon>
        <taxon>Nocardioides</taxon>
    </lineage>
</organism>
<keyword evidence="8" id="KW-0472">Membrane</keyword>
<evidence type="ECO:0000256" key="4">
    <source>
        <dbReference type="ARBA" id="ARBA00022737"/>
    </source>
</evidence>
<feature type="domain" description="ABC transporter" evidence="9">
    <location>
        <begin position="2"/>
        <end position="235"/>
    </location>
</feature>
<gene>
    <name evidence="10" type="ORF">EUA93_00730</name>
</gene>
<dbReference type="Proteomes" id="UP000294071">
    <property type="component" value="Unassembled WGS sequence"/>
</dbReference>
<accession>A0A4V1RLG3</accession>
<keyword evidence="11" id="KW-1185">Reference proteome</keyword>
<keyword evidence="5" id="KW-0547">Nucleotide-binding</keyword>
<evidence type="ECO:0000313" key="10">
    <source>
        <dbReference type="EMBL" id="RYB95682.1"/>
    </source>
</evidence>
<evidence type="ECO:0000256" key="8">
    <source>
        <dbReference type="ARBA" id="ARBA00023136"/>
    </source>
</evidence>
<reference evidence="10 11" key="1">
    <citation type="submission" date="2019-01" db="EMBL/GenBank/DDBJ databases">
        <title>Novel species of Nocardioides.</title>
        <authorList>
            <person name="Liu Q."/>
            <person name="Xin Y.-H."/>
        </authorList>
    </citation>
    <scope>NUCLEOTIDE SEQUENCE [LARGE SCALE GENOMIC DNA]</scope>
    <source>
        <strain evidence="10 11">CGMCC 4.6882</strain>
    </source>
</reference>
<evidence type="ECO:0000256" key="2">
    <source>
        <dbReference type="ARBA" id="ARBA00022448"/>
    </source>
</evidence>
<evidence type="ECO:0000256" key="7">
    <source>
        <dbReference type="ARBA" id="ARBA00022967"/>
    </source>
</evidence>
<evidence type="ECO:0000256" key="3">
    <source>
        <dbReference type="ARBA" id="ARBA00022475"/>
    </source>
</evidence>
<dbReference type="PANTHER" id="PTHR43790:SF9">
    <property type="entry name" value="GALACTOFURANOSE TRANSPORTER ATP-BINDING PROTEIN YTFR"/>
    <property type="match status" value="1"/>
</dbReference>
<comment type="subcellular location">
    <subcellularLocation>
        <location evidence="1">Cell membrane</location>
        <topology evidence="1">Peripheral membrane protein</topology>
    </subcellularLocation>
</comment>
<dbReference type="InterPro" id="IPR003439">
    <property type="entry name" value="ABC_transporter-like_ATP-bd"/>
</dbReference>
<dbReference type="PANTHER" id="PTHR43790">
    <property type="entry name" value="CARBOHYDRATE TRANSPORT ATP-BINDING PROTEIN MG119-RELATED"/>
    <property type="match status" value="1"/>
</dbReference>
<keyword evidence="2" id="KW-0813">Transport</keyword>
<sequence>MTKSFFGNTVLADLDLTLRRGEVHGLVGENGAGKSTLMKMLAGVHTPDSGTIVVGGEQVSFSHPVQAQRAGVATVFQEFNLLLERTIAENIWLGREPRRLGRVGPVDTARMRRDTDELLAGLGVSGLKASAPVRNLSVAEQQIVEIAKAVSFDATVIQMDEPTAALADHEVELLYGIIQRLTDRGVAILYVSHRLKEVFHLCQTITVLKDGRHVATRPVGELTEAELVRLMVGRPLTTYFPDKPVDVEVGDVRLALDGVGNGYVDDVSLEVRAGEIVGLAGLQGSGRTELLETVFGVHSVARGTVSLDGRALSVTSPRQGVRARLAFITEDRKAKGLALNQSILDNTLGVVRSVFPRRTAQARRDMPGVLSNLDVAAASLGQEVQFLSGGNQQKVVLARWLSIDPLVVLMDEPTRGIDVGAKHRVYELMRELTRQGVAVLMVSSELPEVIGMSDRILVMRDGRLAGELPAGSSEESVLAMATGAAEDAA</sequence>
<dbReference type="InterPro" id="IPR003593">
    <property type="entry name" value="AAA+_ATPase"/>
</dbReference>
<dbReference type="InterPro" id="IPR027417">
    <property type="entry name" value="P-loop_NTPase"/>
</dbReference>